<proteinExistence type="predicted"/>
<dbReference type="Proteomes" id="UP000887579">
    <property type="component" value="Unplaced"/>
</dbReference>
<evidence type="ECO:0000313" key="1">
    <source>
        <dbReference type="Proteomes" id="UP000887579"/>
    </source>
</evidence>
<reference evidence="2" key="1">
    <citation type="submission" date="2022-11" db="UniProtKB">
        <authorList>
            <consortium name="WormBaseParasite"/>
        </authorList>
    </citation>
    <scope>IDENTIFICATION</scope>
</reference>
<name>A0AC34FKB6_9BILA</name>
<organism evidence="1 2">
    <name type="scientific">Panagrolaimus sp. ES5</name>
    <dbReference type="NCBI Taxonomy" id="591445"/>
    <lineage>
        <taxon>Eukaryota</taxon>
        <taxon>Metazoa</taxon>
        <taxon>Ecdysozoa</taxon>
        <taxon>Nematoda</taxon>
        <taxon>Chromadorea</taxon>
        <taxon>Rhabditida</taxon>
        <taxon>Tylenchina</taxon>
        <taxon>Panagrolaimomorpha</taxon>
        <taxon>Panagrolaimoidea</taxon>
        <taxon>Panagrolaimidae</taxon>
        <taxon>Panagrolaimus</taxon>
    </lineage>
</organism>
<dbReference type="WBParaSite" id="ES5_v2.g17668.t1">
    <property type="protein sequence ID" value="ES5_v2.g17668.t1"/>
    <property type="gene ID" value="ES5_v2.g17668"/>
</dbReference>
<accession>A0AC34FKB6</accession>
<protein>
    <submittedName>
        <fullName evidence="2">Uncharacterized protein</fullName>
    </submittedName>
</protein>
<evidence type="ECO:0000313" key="2">
    <source>
        <dbReference type="WBParaSite" id="ES5_v2.g17668.t1"/>
    </source>
</evidence>
<sequence>MNEDGTIVPLEKLVKHLPKLKEITIDVYSDSCITANTVKELCKLPHFTKLIKFELRPITEIFDIDTFYKYFKVTFFKLETYNLKVFEDESKTAIL</sequence>